<evidence type="ECO:0000256" key="1">
    <source>
        <dbReference type="ARBA" id="ARBA00022679"/>
    </source>
</evidence>
<feature type="domain" description="tRNA(Ile)-lysidine/2-thiocytidine synthase N-terminal" evidence="3">
    <location>
        <begin position="24"/>
        <end position="203"/>
    </location>
</feature>
<name>A0A9D1CPN1_9FIRM</name>
<reference evidence="4" key="1">
    <citation type="submission" date="2020-10" db="EMBL/GenBank/DDBJ databases">
        <authorList>
            <person name="Gilroy R."/>
        </authorList>
    </citation>
    <scope>NUCLEOTIDE SEQUENCE</scope>
    <source>
        <strain evidence="4">ChiSjej2B20-13462</strain>
    </source>
</reference>
<gene>
    <name evidence="4" type="ORF">IAA67_08120</name>
</gene>
<feature type="binding site" evidence="2">
    <location>
        <position position="33"/>
    </location>
    <ligand>
        <name>ATP</name>
        <dbReference type="ChEBI" id="CHEBI:30616"/>
    </ligand>
</feature>
<protein>
    <submittedName>
        <fullName evidence="4">tRNA 2-thiocytidine(32) synthetase TtcA</fullName>
    </submittedName>
</protein>
<sequence length="250" mass="28312">MQHLCGLVRRCVDDYGMIEAGDRIAVGISGGKDSLALLVLLHGLMQYYPKPYTLEALTVDMGLGMDFSPVAALCDRLEVPYTVLKTDIGPLIFDIRKEKNPCSMCAKMRRGALHQAMADRGISKIALGHHYDDAVETFLLSLFYEGRISCFQPVTYLSRMGITQIRPMLYVGEKAIEHFKERMDLPVVENRCPADKSTKRQEVKELLVILQQRYPDLKTKIFGGMQRLPLPEWEPVRPLRQRKAVNGQGE</sequence>
<dbReference type="PANTHER" id="PTHR43686">
    <property type="entry name" value="SULFURTRANSFERASE-RELATED"/>
    <property type="match status" value="1"/>
</dbReference>
<dbReference type="SUPFAM" id="SSF52402">
    <property type="entry name" value="Adenine nucleotide alpha hydrolases-like"/>
    <property type="match status" value="1"/>
</dbReference>
<dbReference type="GO" id="GO:0005524">
    <property type="term" value="F:ATP binding"/>
    <property type="evidence" value="ECO:0007669"/>
    <property type="project" value="UniProtKB-KW"/>
</dbReference>
<dbReference type="CDD" id="cd24138">
    <property type="entry name" value="TtcA-like"/>
    <property type="match status" value="1"/>
</dbReference>
<dbReference type="Proteomes" id="UP000886874">
    <property type="component" value="Unassembled WGS sequence"/>
</dbReference>
<keyword evidence="1" id="KW-0808">Transferase</keyword>
<feature type="binding site" evidence="2">
    <location>
        <position position="128"/>
    </location>
    <ligand>
        <name>ATP</name>
        <dbReference type="ChEBI" id="CHEBI:30616"/>
    </ligand>
</feature>
<dbReference type="Pfam" id="PF01171">
    <property type="entry name" value="ATP_bind_3"/>
    <property type="match status" value="1"/>
</dbReference>
<dbReference type="AlphaFoldDB" id="A0A9D1CPN1"/>
<dbReference type="PANTHER" id="PTHR43686:SF1">
    <property type="entry name" value="AMINOTRAN_5 DOMAIN-CONTAINING PROTEIN"/>
    <property type="match status" value="1"/>
</dbReference>
<organism evidence="4 5">
    <name type="scientific">Candidatus Avoscillospira stercorigallinarum</name>
    <dbReference type="NCBI Taxonomy" id="2840708"/>
    <lineage>
        <taxon>Bacteria</taxon>
        <taxon>Bacillati</taxon>
        <taxon>Bacillota</taxon>
        <taxon>Clostridia</taxon>
        <taxon>Eubacteriales</taxon>
        <taxon>Oscillospiraceae</taxon>
        <taxon>Oscillospiraceae incertae sedis</taxon>
        <taxon>Candidatus Avoscillospira</taxon>
    </lineage>
</organism>
<keyword evidence="2" id="KW-0067">ATP-binding</keyword>
<evidence type="ECO:0000256" key="2">
    <source>
        <dbReference type="PIRSR" id="PIRSR004976-51"/>
    </source>
</evidence>
<dbReference type="EMBL" id="DVFN01000114">
    <property type="protein sequence ID" value="HIQ70278.1"/>
    <property type="molecule type" value="Genomic_DNA"/>
</dbReference>
<dbReference type="GO" id="GO:0016740">
    <property type="term" value="F:transferase activity"/>
    <property type="evidence" value="ECO:0007669"/>
    <property type="project" value="UniProtKB-KW"/>
</dbReference>
<comment type="caution">
    <text evidence="4">The sequence shown here is derived from an EMBL/GenBank/DDBJ whole genome shotgun (WGS) entry which is preliminary data.</text>
</comment>
<dbReference type="InterPro" id="IPR014729">
    <property type="entry name" value="Rossmann-like_a/b/a_fold"/>
</dbReference>
<accession>A0A9D1CPN1</accession>
<evidence type="ECO:0000259" key="3">
    <source>
        <dbReference type="Pfam" id="PF01171"/>
    </source>
</evidence>
<dbReference type="InterPro" id="IPR011063">
    <property type="entry name" value="TilS/TtcA_N"/>
</dbReference>
<feature type="binding site" evidence="2">
    <location>
        <begin position="27"/>
        <end position="29"/>
    </location>
    <ligand>
        <name>ATP</name>
        <dbReference type="ChEBI" id="CHEBI:30616"/>
    </ligand>
</feature>
<dbReference type="PIRSF" id="PIRSF004976">
    <property type="entry name" value="ATPase_YdaO"/>
    <property type="match status" value="1"/>
</dbReference>
<feature type="binding site" evidence="2">
    <location>
        <position position="59"/>
    </location>
    <ligand>
        <name>ATP</name>
        <dbReference type="ChEBI" id="CHEBI:30616"/>
    </ligand>
</feature>
<reference evidence="4" key="2">
    <citation type="journal article" date="2021" name="PeerJ">
        <title>Extensive microbial diversity within the chicken gut microbiome revealed by metagenomics and culture.</title>
        <authorList>
            <person name="Gilroy R."/>
            <person name="Ravi A."/>
            <person name="Getino M."/>
            <person name="Pursley I."/>
            <person name="Horton D.L."/>
            <person name="Alikhan N.F."/>
            <person name="Baker D."/>
            <person name="Gharbi K."/>
            <person name="Hall N."/>
            <person name="Watson M."/>
            <person name="Adriaenssens E.M."/>
            <person name="Foster-Nyarko E."/>
            <person name="Jarju S."/>
            <person name="Secka A."/>
            <person name="Antonio M."/>
            <person name="Oren A."/>
            <person name="Chaudhuri R.R."/>
            <person name="La Ragione R."/>
            <person name="Hildebrand F."/>
            <person name="Pallen M.J."/>
        </authorList>
    </citation>
    <scope>NUCLEOTIDE SEQUENCE</scope>
    <source>
        <strain evidence="4">ChiSjej2B20-13462</strain>
    </source>
</reference>
<evidence type="ECO:0000313" key="4">
    <source>
        <dbReference type="EMBL" id="HIQ70278.1"/>
    </source>
</evidence>
<proteinExistence type="predicted"/>
<feature type="binding site" evidence="2">
    <location>
        <position position="133"/>
    </location>
    <ligand>
        <name>ATP</name>
        <dbReference type="ChEBI" id="CHEBI:30616"/>
    </ligand>
</feature>
<keyword evidence="2" id="KW-0547">Nucleotide-binding</keyword>
<dbReference type="Gene3D" id="3.40.50.620">
    <property type="entry name" value="HUPs"/>
    <property type="match status" value="1"/>
</dbReference>
<dbReference type="GO" id="GO:0008033">
    <property type="term" value="P:tRNA processing"/>
    <property type="evidence" value="ECO:0007669"/>
    <property type="project" value="InterPro"/>
</dbReference>
<evidence type="ECO:0000313" key="5">
    <source>
        <dbReference type="Proteomes" id="UP000886874"/>
    </source>
</evidence>
<dbReference type="InterPro" id="IPR035107">
    <property type="entry name" value="tRNA_thiolation_TtcA_Ctu1"/>
</dbReference>